<comment type="similarity">
    <text evidence="2">Belongs to the two pore domain potassium channel (TC 1.A.1.7) family.</text>
</comment>
<evidence type="ECO:0000256" key="3">
    <source>
        <dbReference type="ARBA" id="ARBA00022448"/>
    </source>
</evidence>
<gene>
    <name evidence="20" type="ORF">D0Y65_044496</name>
</gene>
<keyword evidence="3" id="KW-0813">Transport</keyword>
<sequence length="352" mass="39511">MGGDESRESLLSEARDHSHLNEISDLQRRRPRRGKSSDKENNLKEKNVVQNPLHSQYIDPKQEAEFHFKTVLLWLAAYLGGGTLCFLLTSHQIKGIKTNGFLDAIYFCVVTMTTVGYGDLVPDSQLAKLLACIYVFTGMALVGLILSKAADYIVEKQEIFLVRTLFKGENFGPEELSKEVETNKAKYKFILAASVFLVLMISGTIFLHYIENLDFVDALYCVCSTVTTLGYGDKSFSTTIGRAFAVFWILSSTICLAQSFAYLAEFYTEERQKAMAKIVLTRKLSLLDLEAADLDGDHVVSATEFVLYKLKEMGKINQEDILVVMDIFRKLDVDKSGTLTEADLKYSESSKP</sequence>
<dbReference type="GO" id="GO:0030007">
    <property type="term" value="P:intracellular potassium ion homeostasis"/>
    <property type="evidence" value="ECO:0007669"/>
    <property type="project" value="UniProtKB-ARBA"/>
</dbReference>
<accession>A0A445G031</accession>
<evidence type="ECO:0000256" key="17">
    <source>
        <dbReference type="SAM" id="Phobius"/>
    </source>
</evidence>
<dbReference type="GO" id="GO:0022841">
    <property type="term" value="F:potassium ion leak channel activity"/>
    <property type="evidence" value="ECO:0007669"/>
    <property type="project" value="TreeGrafter"/>
</dbReference>
<keyword evidence="4" id="KW-0633">Potassium transport</keyword>
<dbReference type="Gene3D" id="1.10.238.10">
    <property type="entry name" value="EF-hand"/>
    <property type="match status" value="1"/>
</dbReference>
<dbReference type="EMBL" id="QZWG01000017">
    <property type="protein sequence ID" value="RZB54560.1"/>
    <property type="molecule type" value="Genomic_DNA"/>
</dbReference>
<evidence type="ECO:0000256" key="6">
    <source>
        <dbReference type="ARBA" id="ARBA00022692"/>
    </source>
</evidence>
<dbReference type="EMBL" id="QZWG01000017">
    <property type="protein sequence ID" value="RZB54561.1"/>
    <property type="molecule type" value="Genomic_DNA"/>
</dbReference>
<feature type="compositionally biased region" description="Basic and acidic residues" evidence="16">
    <location>
        <begin position="1"/>
        <end position="28"/>
    </location>
</feature>
<dbReference type="SMR" id="A0A445G031"/>
<feature type="transmembrane region" description="Helical" evidence="17">
    <location>
        <begin position="245"/>
        <end position="267"/>
    </location>
</feature>
<evidence type="ECO:0000256" key="7">
    <source>
        <dbReference type="ARBA" id="ARBA00022723"/>
    </source>
</evidence>
<evidence type="ECO:0000256" key="13">
    <source>
        <dbReference type="ARBA" id="ARBA00023065"/>
    </source>
</evidence>
<comment type="caution">
    <text evidence="20">The sequence shown here is derived from an EMBL/GenBank/DDBJ whole genome shotgun (WGS) entry which is preliminary data.</text>
</comment>
<dbReference type="Gene3D" id="1.10.287.70">
    <property type="match status" value="2"/>
</dbReference>
<keyword evidence="15 20" id="KW-0407">Ion channel</keyword>
<evidence type="ECO:0000313" key="20">
    <source>
        <dbReference type="EMBL" id="RZB54560.1"/>
    </source>
</evidence>
<keyword evidence="10" id="KW-0106">Calcium</keyword>
<dbReference type="FunFam" id="1.10.287.70:FF:000128">
    <property type="entry name" value="Two-pore potassium channel 1"/>
    <property type="match status" value="1"/>
</dbReference>
<dbReference type="SUPFAM" id="SSF81324">
    <property type="entry name" value="Voltage-gated potassium channels"/>
    <property type="match status" value="2"/>
</dbReference>
<evidence type="ECO:0000256" key="2">
    <source>
        <dbReference type="ARBA" id="ARBA00010159"/>
    </source>
</evidence>
<keyword evidence="5" id="KW-0926">Vacuole</keyword>
<dbReference type="Gramene" id="XM_028353540.1">
    <property type="protein sequence ID" value="XP_028209341.1"/>
    <property type="gene ID" value="LOC114392412"/>
</dbReference>
<evidence type="ECO:0000256" key="12">
    <source>
        <dbReference type="ARBA" id="ARBA00022989"/>
    </source>
</evidence>
<dbReference type="PANTHER" id="PTHR11003:SF332">
    <property type="entry name" value="TWO PORE POTASSIUM CHANNEL A"/>
    <property type="match status" value="1"/>
</dbReference>
<dbReference type="PRINTS" id="PR01333">
    <property type="entry name" value="2POREKCHANEL"/>
</dbReference>
<dbReference type="GO" id="GO:0005509">
    <property type="term" value="F:calcium ion binding"/>
    <property type="evidence" value="ECO:0007669"/>
    <property type="project" value="InterPro"/>
</dbReference>
<keyword evidence="6 17" id="KW-0812">Transmembrane</keyword>
<comment type="subcellular location">
    <subcellularLocation>
        <location evidence="1">Vacuole membrane</location>
        <topology evidence="1">Multi-pass membrane protein</topology>
    </subcellularLocation>
</comment>
<dbReference type="InterPro" id="IPR013099">
    <property type="entry name" value="K_chnl_dom"/>
</dbReference>
<feature type="transmembrane region" description="Helical" evidence="17">
    <location>
        <begin position="71"/>
        <end position="89"/>
    </location>
</feature>
<evidence type="ECO:0000313" key="21">
    <source>
        <dbReference type="EMBL" id="RZB54561.1"/>
    </source>
</evidence>
<protein>
    <submittedName>
        <fullName evidence="19">Two-pore potassium channel 1 isoform A</fullName>
    </submittedName>
    <submittedName>
        <fullName evidence="20">Two-pore potassium channel 1 isoform B</fullName>
    </submittedName>
    <submittedName>
        <fullName evidence="21">Two-pore potassium channel 1 isoform C</fullName>
    </submittedName>
</protein>
<keyword evidence="9" id="KW-0631">Potassium channel</keyword>
<feature type="transmembrane region" description="Helical" evidence="17">
    <location>
        <begin position="126"/>
        <end position="146"/>
    </location>
</feature>
<feature type="transmembrane region" description="Helical" evidence="17">
    <location>
        <begin position="189"/>
        <end position="210"/>
    </location>
</feature>
<dbReference type="PROSITE" id="PS50222">
    <property type="entry name" value="EF_HAND_2"/>
    <property type="match status" value="1"/>
</dbReference>
<dbReference type="GO" id="GO:0030322">
    <property type="term" value="P:stabilization of membrane potential"/>
    <property type="evidence" value="ECO:0007669"/>
    <property type="project" value="TreeGrafter"/>
</dbReference>
<keyword evidence="7" id="KW-0479">Metal-binding</keyword>
<dbReference type="Gramene" id="XM_028353543.1">
    <property type="protein sequence ID" value="XP_028209344.1"/>
    <property type="gene ID" value="LOC114392412"/>
</dbReference>
<dbReference type="FunFam" id="1.10.287.70:FF:000127">
    <property type="entry name" value="Calcium-activated outward-rectifying potassium channel 1"/>
    <property type="match status" value="1"/>
</dbReference>
<dbReference type="InterPro" id="IPR018247">
    <property type="entry name" value="EF_Hand_1_Ca_BS"/>
</dbReference>
<evidence type="ECO:0000256" key="8">
    <source>
        <dbReference type="ARBA" id="ARBA00022737"/>
    </source>
</evidence>
<dbReference type="InterPro" id="IPR003280">
    <property type="entry name" value="2pore_dom_K_chnl"/>
</dbReference>
<dbReference type="InterPro" id="IPR002048">
    <property type="entry name" value="EF_hand_dom"/>
</dbReference>
<feature type="compositionally biased region" description="Basic and acidic residues" evidence="16">
    <location>
        <begin position="35"/>
        <end position="44"/>
    </location>
</feature>
<keyword evidence="12 17" id="KW-1133">Transmembrane helix</keyword>
<dbReference type="PANTHER" id="PTHR11003">
    <property type="entry name" value="POTASSIUM CHANNEL, SUBFAMILY K"/>
    <property type="match status" value="1"/>
</dbReference>
<name>A0A445G031_GLYSO</name>
<evidence type="ECO:0000259" key="18">
    <source>
        <dbReference type="PROSITE" id="PS50222"/>
    </source>
</evidence>
<evidence type="ECO:0000256" key="9">
    <source>
        <dbReference type="ARBA" id="ARBA00022826"/>
    </source>
</evidence>
<dbReference type="Gramene" id="XM_028353542.1">
    <property type="protein sequence ID" value="XP_028209343.1"/>
    <property type="gene ID" value="LOC114392412"/>
</dbReference>
<evidence type="ECO:0000256" key="4">
    <source>
        <dbReference type="ARBA" id="ARBA00022538"/>
    </source>
</evidence>
<dbReference type="GO" id="GO:0005886">
    <property type="term" value="C:plasma membrane"/>
    <property type="evidence" value="ECO:0007669"/>
    <property type="project" value="TreeGrafter"/>
</dbReference>
<dbReference type="Pfam" id="PF07885">
    <property type="entry name" value="Ion_trans_2"/>
    <property type="match status" value="2"/>
</dbReference>
<evidence type="ECO:0000313" key="19">
    <source>
        <dbReference type="EMBL" id="RZB54559.1"/>
    </source>
</evidence>
<dbReference type="Proteomes" id="UP000289340">
    <property type="component" value="Chromosome 17"/>
</dbReference>
<keyword evidence="13" id="KW-0406">Ion transport</keyword>
<evidence type="ECO:0000313" key="22">
    <source>
        <dbReference type="Proteomes" id="UP000289340"/>
    </source>
</evidence>
<dbReference type="SUPFAM" id="SSF47473">
    <property type="entry name" value="EF-hand"/>
    <property type="match status" value="1"/>
</dbReference>
<keyword evidence="22" id="KW-1185">Reference proteome</keyword>
<feature type="domain" description="EF-hand" evidence="18">
    <location>
        <begin position="319"/>
        <end position="352"/>
    </location>
</feature>
<evidence type="ECO:0000256" key="11">
    <source>
        <dbReference type="ARBA" id="ARBA00022958"/>
    </source>
</evidence>
<keyword evidence="14 17" id="KW-0472">Membrane</keyword>
<evidence type="ECO:0000256" key="5">
    <source>
        <dbReference type="ARBA" id="ARBA00022554"/>
    </source>
</evidence>
<dbReference type="EMBL" id="QZWG01000017">
    <property type="protein sequence ID" value="RZB54559.1"/>
    <property type="molecule type" value="Genomic_DNA"/>
</dbReference>
<keyword evidence="8" id="KW-0677">Repeat</keyword>
<organism evidence="20 22">
    <name type="scientific">Glycine soja</name>
    <name type="common">Wild soybean</name>
    <dbReference type="NCBI Taxonomy" id="3848"/>
    <lineage>
        <taxon>Eukaryota</taxon>
        <taxon>Viridiplantae</taxon>
        <taxon>Streptophyta</taxon>
        <taxon>Embryophyta</taxon>
        <taxon>Tracheophyta</taxon>
        <taxon>Spermatophyta</taxon>
        <taxon>Magnoliopsida</taxon>
        <taxon>eudicotyledons</taxon>
        <taxon>Gunneridae</taxon>
        <taxon>Pentapetalae</taxon>
        <taxon>rosids</taxon>
        <taxon>fabids</taxon>
        <taxon>Fabales</taxon>
        <taxon>Fabaceae</taxon>
        <taxon>Papilionoideae</taxon>
        <taxon>50 kb inversion clade</taxon>
        <taxon>NPAAA clade</taxon>
        <taxon>indigoferoid/millettioid clade</taxon>
        <taxon>Phaseoleae</taxon>
        <taxon>Glycine</taxon>
        <taxon>Glycine subgen. Soja</taxon>
    </lineage>
</organism>
<proteinExistence type="inferred from homology"/>
<dbReference type="AlphaFoldDB" id="A0A445G031"/>
<evidence type="ECO:0000256" key="16">
    <source>
        <dbReference type="SAM" id="MobiDB-lite"/>
    </source>
</evidence>
<dbReference type="Gramene" id="XM_028353539.1">
    <property type="protein sequence ID" value="XP_028209340.1"/>
    <property type="gene ID" value="LOC114392412"/>
</dbReference>
<dbReference type="PROSITE" id="PS00018">
    <property type="entry name" value="EF_HAND_1"/>
    <property type="match status" value="1"/>
</dbReference>
<evidence type="ECO:0000256" key="15">
    <source>
        <dbReference type="ARBA" id="ARBA00023303"/>
    </source>
</evidence>
<feature type="region of interest" description="Disordered" evidence="16">
    <location>
        <begin position="1"/>
        <end position="44"/>
    </location>
</feature>
<dbReference type="GO" id="GO:0009705">
    <property type="term" value="C:plant-type vacuole membrane"/>
    <property type="evidence" value="ECO:0007669"/>
    <property type="project" value="TreeGrafter"/>
</dbReference>
<evidence type="ECO:0000256" key="1">
    <source>
        <dbReference type="ARBA" id="ARBA00004128"/>
    </source>
</evidence>
<dbReference type="GO" id="GO:0015271">
    <property type="term" value="F:outward rectifier potassium channel activity"/>
    <property type="evidence" value="ECO:0007669"/>
    <property type="project" value="TreeGrafter"/>
</dbReference>
<evidence type="ECO:0000256" key="14">
    <source>
        <dbReference type="ARBA" id="ARBA00023136"/>
    </source>
</evidence>
<reference evidence="20 22" key="1">
    <citation type="submission" date="2018-09" db="EMBL/GenBank/DDBJ databases">
        <title>A high-quality reference genome of wild soybean provides a powerful tool to mine soybean genomes.</title>
        <authorList>
            <person name="Xie M."/>
            <person name="Chung C.Y.L."/>
            <person name="Li M.-W."/>
            <person name="Wong F.-L."/>
            <person name="Chan T.-F."/>
            <person name="Lam H.-M."/>
        </authorList>
    </citation>
    <scope>NUCLEOTIDE SEQUENCE [LARGE SCALE GENOMIC DNA]</scope>
    <source>
        <strain evidence="22">cv. W05</strain>
        <tissue evidence="20">Hypocotyl of etiolated seedlings</tissue>
    </source>
</reference>
<dbReference type="InterPro" id="IPR011992">
    <property type="entry name" value="EF-hand-dom_pair"/>
</dbReference>
<keyword evidence="11" id="KW-0630">Potassium</keyword>
<evidence type="ECO:0000256" key="10">
    <source>
        <dbReference type="ARBA" id="ARBA00022837"/>
    </source>
</evidence>